<dbReference type="Proteomes" id="UP001416858">
    <property type="component" value="Unassembled WGS sequence"/>
</dbReference>
<organism evidence="1 2">
    <name type="scientific">Novipirellula caenicola</name>
    <dbReference type="NCBI Taxonomy" id="1536901"/>
    <lineage>
        <taxon>Bacteria</taxon>
        <taxon>Pseudomonadati</taxon>
        <taxon>Planctomycetota</taxon>
        <taxon>Planctomycetia</taxon>
        <taxon>Pirellulales</taxon>
        <taxon>Pirellulaceae</taxon>
        <taxon>Novipirellula</taxon>
    </lineage>
</organism>
<evidence type="ECO:0000313" key="1">
    <source>
        <dbReference type="EMBL" id="GAA5509575.1"/>
    </source>
</evidence>
<protein>
    <recommendedName>
        <fullName evidence="3">Lipoprotein</fullName>
    </recommendedName>
</protein>
<evidence type="ECO:0008006" key="3">
    <source>
        <dbReference type="Google" id="ProtNLM"/>
    </source>
</evidence>
<sequence>MPHSIVWLGAVLVFAIGCDTSRDAPVPKMKPVQRVVGTLLDVPELGIRPGTSIEVPDSEVSKILSLAWPEEHCDSELGDRSTPIARLEIFHEDGSQTDISIRWTGSNPAAVTMDNRAYFFGGFDGFPDGATRIARLLRDYAQETGEVENVSETDMVE</sequence>
<comment type="caution">
    <text evidence="1">The sequence shown here is derived from an EMBL/GenBank/DDBJ whole genome shotgun (WGS) entry which is preliminary data.</text>
</comment>
<keyword evidence="2" id="KW-1185">Reference proteome</keyword>
<accession>A0ABP9VYB1</accession>
<dbReference type="RefSeq" id="WP_345686737.1">
    <property type="nucleotide sequence ID" value="NZ_BAABRO010000014.1"/>
</dbReference>
<reference evidence="1 2" key="1">
    <citation type="submission" date="2024-02" db="EMBL/GenBank/DDBJ databases">
        <title>Rhodopirellula caenicola NBRC 110016.</title>
        <authorList>
            <person name="Ichikawa N."/>
            <person name="Katano-Makiyama Y."/>
            <person name="Hidaka K."/>
        </authorList>
    </citation>
    <scope>NUCLEOTIDE SEQUENCE [LARGE SCALE GENOMIC DNA]</scope>
    <source>
        <strain evidence="1 2">NBRC 110016</strain>
    </source>
</reference>
<proteinExistence type="predicted"/>
<name>A0ABP9VYB1_9BACT</name>
<evidence type="ECO:0000313" key="2">
    <source>
        <dbReference type="Proteomes" id="UP001416858"/>
    </source>
</evidence>
<dbReference type="EMBL" id="BAABRO010000014">
    <property type="protein sequence ID" value="GAA5509575.1"/>
    <property type="molecule type" value="Genomic_DNA"/>
</dbReference>
<gene>
    <name evidence="1" type="ORF">Rcae01_05075</name>
</gene>